<dbReference type="InterPro" id="IPR027396">
    <property type="entry name" value="DsrEFH-like"/>
</dbReference>
<accession>A0A1D8IT48</accession>
<protein>
    <submittedName>
        <fullName evidence="1">Uncharacterized protein</fullName>
    </submittedName>
</protein>
<dbReference type="SUPFAM" id="SSF75169">
    <property type="entry name" value="DsrEFH-like"/>
    <property type="match status" value="1"/>
</dbReference>
<keyword evidence="2" id="KW-1185">Reference proteome</keyword>
<evidence type="ECO:0000313" key="2">
    <source>
        <dbReference type="Proteomes" id="UP000095401"/>
    </source>
</evidence>
<dbReference type="Proteomes" id="UP000095401">
    <property type="component" value="Chromosome"/>
</dbReference>
<dbReference type="EMBL" id="CP017415">
    <property type="protein sequence ID" value="AOU99702.1"/>
    <property type="molecule type" value="Genomic_DNA"/>
</dbReference>
<evidence type="ECO:0000313" key="1">
    <source>
        <dbReference type="EMBL" id="AOU99702.1"/>
    </source>
</evidence>
<sequence>MVLNNAANVLNYFGPDKVQVVVVAYGPGLKMLFKNSKMAARIQSLNAEGVEFDACHNTMLGFKKKLGHLPKLVDSAVVVPGGIVRIMQLEAHGFRYIKP</sequence>
<name>A0A1D8IT48_9GAMM</name>
<gene>
    <name evidence="1" type="ORF">BI364_11490</name>
</gene>
<dbReference type="KEGG" id="aprs:BI364_11490"/>
<reference evidence="2" key="1">
    <citation type="submission" date="2016-09" db="EMBL/GenBank/DDBJ databases">
        <title>Acidihalobacter prosperus F5.</title>
        <authorList>
            <person name="Khaleque H.N."/>
            <person name="Ramsay J.P."/>
            <person name="Kaksonen A.H."/>
            <person name="Boxall N.J."/>
            <person name="Watkin E.L.J."/>
        </authorList>
    </citation>
    <scope>NUCLEOTIDE SEQUENCE [LARGE SCALE GENOMIC DNA]</scope>
    <source>
        <strain evidence="2">F5</strain>
    </source>
</reference>
<organism evidence="1 2">
    <name type="scientific">Acidihalobacter yilgarnensis</name>
    <dbReference type="NCBI Taxonomy" id="2819280"/>
    <lineage>
        <taxon>Bacteria</taxon>
        <taxon>Pseudomonadati</taxon>
        <taxon>Pseudomonadota</taxon>
        <taxon>Gammaproteobacteria</taxon>
        <taxon>Chromatiales</taxon>
        <taxon>Ectothiorhodospiraceae</taxon>
        <taxon>Acidihalobacter</taxon>
    </lineage>
</organism>
<dbReference type="PANTHER" id="PTHR37691:SF1">
    <property type="entry name" value="BLR3518 PROTEIN"/>
    <property type="match status" value="1"/>
</dbReference>
<proteinExistence type="predicted"/>
<dbReference type="PANTHER" id="PTHR37691">
    <property type="entry name" value="BLR3518 PROTEIN"/>
    <property type="match status" value="1"/>
</dbReference>
<dbReference type="AlphaFoldDB" id="A0A1D8IT48"/>
<dbReference type="Gene3D" id="3.40.1260.10">
    <property type="entry name" value="DsrEFH-like"/>
    <property type="match status" value="1"/>
</dbReference>